<evidence type="ECO:0000313" key="3">
    <source>
        <dbReference type="Proteomes" id="UP000218231"/>
    </source>
</evidence>
<comment type="caution">
    <text evidence="2">The sequence shown here is derived from an EMBL/GenBank/DDBJ whole genome shotgun (WGS) entry which is preliminary data.</text>
</comment>
<name>A0A2A2JNK6_9BILA</name>
<reference evidence="2 3" key="1">
    <citation type="journal article" date="2017" name="Curr. Biol.">
        <title>Genome architecture and evolution of a unichromosomal asexual nematode.</title>
        <authorList>
            <person name="Fradin H."/>
            <person name="Zegar C."/>
            <person name="Gutwein M."/>
            <person name="Lucas J."/>
            <person name="Kovtun M."/>
            <person name="Corcoran D."/>
            <person name="Baugh L.R."/>
            <person name="Kiontke K."/>
            <person name="Gunsalus K."/>
            <person name="Fitch D.H."/>
            <person name="Piano F."/>
        </authorList>
    </citation>
    <scope>NUCLEOTIDE SEQUENCE [LARGE SCALE GENOMIC DNA]</scope>
    <source>
        <strain evidence="2">PF1309</strain>
    </source>
</reference>
<feature type="region of interest" description="Disordered" evidence="1">
    <location>
        <begin position="35"/>
        <end position="66"/>
    </location>
</feature>
<organism evidence="2 3">
    <name type="scientific">Diploscapter pachys</name>
    <dbReference type="NCBI Taxonomy" id="2018661"/>
    <lineage>
        <taxon>Eukaryota</taxon>
        <taxon>Metazoa</taxon>
        <taxon>Ecdysozoa</taxon>
        <taxon>Nematoda</taxon>
        <taxon>Chromadorea</taxon>
        <taxon>Rhabditida</taxon>
        <taxon>Rhabditina</taxon>
        <taxon>Rhabditomorpha</taxon>
        <taxon>Rhabditoidea</taxon>
        <taxon>Rhabditidae</taxon>
        <taxon>Diploscapter</taxon>
    </lineage>
</organism>
<sequence length="66" mass="7889">MFLRKFWNQWTLEENARRMTITVLPTGTKKVHLKEPSELAELYPEHAEQGRRKSETPSKKSRAQEY</sequence>
<dbReference type="AlphaFoldDB" id="A0A2A2JNK6"/>
<dbReference type="EMBL" id="LIAE01010318">
    <property type="protein sequence ID" value="PAV63294.1"/>
    <property type="molecule type" value="Genomic_DNA"/>
</dbReference>
<proteinExistence type="predicted"/>
<gene>
    <name evidence="2" type="ORF">WR25_02409</name>
</gene>
<protein>
    <submittedName>
        <fullName evidence="2">Uncharacterized protein</fullName>
    </submittedName>
</protein>
<dbReference type="Proteomes" id="UP000218231">
    <property type="component" value="Unassembled WGS sequence"/>
</dbReference>
<evidence type="ECO:0000313" key="2">
    <source>
        <dbReference type="EMBL" id="PAV63294.1"/>
    </source>
</evidence>
<evidence type="ECO:0000256" key="1">
    <source>
        <dbReference type="SAM" id="MobiDB-lite"/>
    </source>
</evidence>
<dbReference type="OrthoDB" id="5842958at2759"/>
<keyword evidence="3" id="KW-1185">Reference proteome</keyword>
<accession>A0A2A2JNK6</accession>